<evidence type="ECO:0000256" key="1">
    <source>
        <dbReference type="SAM" id="MobiDB-lite"/>
    </source>
</evidence>
<dbReference type="KEGG" id="led:BBK82_19015"/>
<dbReference type="EMBL" id="CP016793">
    <property type="protein sequence ID" value="ANZ37842.1"/>
    <property type="molecule type" value="Genomic_DNA"/>
</dbReference>
<accession>A0A1B2HJG4</accession>
<proteinExistence type="predicted"/>
<keyword evidence="3" id="KW-1185">Reference proteome</keyword>
<organism evidence="2 3">
    <name type="scientific">Lentzea guizhouensis</name>
    <dbReference type="NCBI Taxonomy" id="1586287"/>
    <lineage>
        <taxon>Bacteria</taxon>
        <taxon>Bacillati</taxon>
        <taxon>Actinomycetota</taxon>
        <taxon>Actinomycetes</taxon>
        <taxon>Pseudonocardiales</taxon>
        <taxon>Pseudonocardiaceae</taxon>
        <taxon>Lentzea</taxon>
    </lineage>
</organism>
<sequence>MRHEWATGTSPTWNRRRRETDRVGVAQAERLLKSRWRTATMAAGWAFPADWPLAEVDEVCAAMLEDTDPSDALVRLGRARAEAGAGLSETLLDLAALHAVLTDASHVVSPDVDALPARMVRMTALGWADVVTGQAGDCAAEDPLTGLATTAYLRTRLGEVYRETPVVPLDYALVLLRLDTHRATGWSRVVAMTLASDALRTVFDGGETLATLGPCVAAVLVRKDETLARRVSNLRVLTADRLADDPNVRPTGPAKVWTERLPDTHTEACSLLTSLGR</sequence>
<evidence type="ECO:0008006" key="4">
    <source>
        <dbReference type="Google" id="ProtNLM"/>
    </source>
</evidence>
<evidence type="ECO:0000313" key="3">
    <source>
        <dbReference type="Proteomes" id="UP000093053"/>
    </source>
</evidence>
<dbReference type="Proteomes" id="UP000093053">
    <property type="component" value="Chromosome"/>
</dbReference>
<evidence type="ECO:0000313" key="2">
    <source>
        <dbReference type="EMBL" id="ANZ37842.1"/>
    </source>
</evidence>
<feature type="region of interest" description="Disordered" evidence="1">
    <location>
        <begin position="1"/>
        <end position="20"/>
    </location>
</feature>
<dbReference type="AlphaFoldDB" id="A0A1B2HJG4"/>
<reference evidence="2 3" key="1">
    <citation type="submission" date="2016-07" db="EMBL/GenBank/DDBJ databases">
        <title>Complete genome sequence of the Lentzea guizhouensis DHS C013.</title>
        <authorList>
            <person name="Cao C."/>
        </authorList>
    </citation>
    <scope>NUCLEOTIDE SEQUENCE [LARGE SCALE GENOMIC DNA]</scope>
    <source>
        <strain evidence="2 3">DHS C013</strain>
    </source>
</reference>
<dbReference type="STRING" id="1586287.BBK82_19015"/>
<protein>
    <recommendedName>
        <fullName evidence="4">GGDEF domain-containing protein</fullName>
    </recommendedName>
</protein>
<name>A0A1B2HJG4_9PSEU</name>
<gene>
    <name evidence="2" type="ORF">BBK82_19015</name>
</gene>